<dbReference type="Proteomes" id="UP000799766">
    <property type="component" value="Unassembled WGS sequence"/>
</dbReference>
<evidence type="ECO:0000313" key="2">
    <source>
        <dbReference type="EMBL" id="KAF2452857.1"/>
    </source>
</evidence>
<feature type="transmembrane region" description="Helical" evidence="1">
    <location>
        <begin position="144"/>
        <end position="165"/>
    </location>
</feature>
<protein>
    <submittedName>
        <fullName evidence="2">Uncharacterized protein</fullName>
    </submittedName>
</protein>
<dbReference type="EMBL" id="MU001702">
    <property type="protein sequence ID" value="KAF2452857.1"/>
    <property type="molecule type" value="Genomic_DNA"/>
</dbReference>
<evidence type="ECO:0000313" key="3">
    <source>
        <dbReference type="Proteomes" id="UP000799766"/>
    </source>
</evidence>
<reference evidence="2" key="1">
    <citation type="journal article" date="2020" name="Stud. Mycol.">
        <title>101 Dothideomycetes genomes: a test case for predicting lifestyles and emergence of pathogens.</title>
        <authorList>
            <person name="Haridas S."/>
            <person name="Albert R."/>
            <person name="Binder M."/>
            <person name="Bloem J."/>
            <person name="Labutti K."/>
            <person name="Salamov A."/>
            <person name="Andreopoulos B."/>
            <person name="Baker S."/>
            <person name="Barry K."/>
            <person name="Bills G."/>
            <person name="Bluhm B."/>
            <person name="Cannon C."/>
            <person name="Castanera R."/>
            <person name="Culley D."/>
            <person name="Daum C."/>
            <person name="Ezra D."/>
            <person name="Gonzalez J."/>
            <person name="Henrissat B."/>
            <person name="Kuo A."/>
            <person name="Liang C."/>
            <person name="Lipzen A."/>
            <person name="Lutzoni F."/>
            <person name="Magnuson J."/>
            <person name="Mondo S."/>
            <person name="Nolan M."/>
            <person name="Ohm R."/>
            <person name="Pangilinan J."/>
            <person name="Park H.-J."/>
            <person name="Ramirez L."/>
            <person name="Alfaro M."/>
            <person name="Sun H."/>
            <person name="Tritt A."/>
            <person name="Yoshinaga Y."/>
            <person name="Zwiers L.-H."/>
            <person name="Turgeon B."/>
            <person name="Goodwin S."/>
            <person name="Spatafora J."/>
            <person name="Crous P."/>
            <person name="Grigoriev I."/>
        </authorList>
    </citation>
    <scope>NUCLEOTIDE SEQUENCE</scope>
    <source>
        <strain evidence="2">ATCC 16933</strain>
    </source>
</reference>
<keyword evidence="3" id="KW-1185">Reference proteome</keyword>
<evidence type="ECO:0000256" key="1">
    <source>
        <dbReference type="SAM" id="Phobius"/>
    </source>
</evidence>
<accession>A0A6A6NN16</accession>
<name>A0A6A6NN16_9PEZI</name>
<sequence length="181" mass="19910">MCDVRPRTPSKTTLEISIGWPGTQSAVRCRVVWPDLSCEIRRARLLPYRRGGWTRTDAGVRKGGNWLLRAAWHVKWNAAARAREGDGLLSVENGSLGKGVGEKLGTGGGTTRSEVIAPISGRQVRGAERSVFSRARRAGRQARWPLSLMLAVGTMTGGWFGRALWRDATSARKYQVRQHSG</sequence>
<keyword evidence="1" id="KW-0472">Membrane</keyword>
<dbReference type="AlphaFoldDB" id="A0A6A6NN16"/>
<keyword evidence="1" id="KW-0812">Transmembrane</keyword>
<gene>
    <name evidence="2" type="ORF">BDY21DRAFT_149612</name>
</gene>
<organism evidence="2 3">
    <name type="scientific">Lineolata rhizophorae</name>
    <dbReference type="NCBI Taxonomy" id="578093"/>
    <lineage>
        <taxon>Eukaryota</taxon>
        <taxon>Fungi</taxon>
        <taxon>Dikarya</taxon>
        <taxon>Ascomycota</taxon>
        <taxon>Pezizomycotina</taxon>
        <taxon>Dothideomycetes</taxon>
        <taxon>Dothideomycetes incertae sedis</taxon>
        <taxon>Lineolatales</taxon>
        <taxon>Lineolataceae</taxon>
        <taxon>Lineolata</taxon>
    </lineage>
</organism>
<proteinExistence type="predicted"/>
<keyword evidence="1" id="KW-1133">Transmembrane helix</keyword>